<evidence type="ECO:0000313" key="6">
    <source>
        <dbReference type="Proteomes" id="UP000663866"/>
    </source>
</evidence>
<dbReference type="Proteomes" id="UP000681720">
    <property type="component" value="Unassembled WGS sequence"/>
</dbReference>
<sequence length="168" mass="19015">MKQIKIFTLHRYSTMLWFSPVVVRPHPYVDAPAVQCFEGCLGKLTRMGIPNVYVKWIQTWGGPQGSSLTPTLFITYHSDMADFIPGAMSFFFADDLAAVLAGQIGLKFTEQCVDLERILQTFFKQLEFYSILAVQPINYAKTQIMFSARAVCYPNPMPQVRCGDNAIE</sequence>
<comment type="caution">
    <text evidence="4">The sequence shown here is derived from an EMBL/GenBank/DDBJ whole genome shotgun (WGS) entry which is preliminary data.</text>
</comment>
<evidence type="ECO:0000313" key="2">
    <source>
        <dbReference type="EMBL" id="CAF4143961.1"/>
    </source>
</evidence>
<dbReference type="Proteomes" id="UP000663866">
    <property type="component" value="Unassembled WGS sequence"/>
</dbReference>
<dbReference type="EMBL" id="CAJOBF010005837">
    <property type="protein sequence ID" value="CAF4188390.1"/>
    <property type="molecule type" value="Genomic_DNA"/>
</dbReference>
<organism evidence="4 6">
    <name type="scientific">Rotaria magnacalcarata</name>
    <dbReference type="NCBI Taxonomy" id="392030"/>
    <lineage>
        <taxon>Eukaryota</taxon>
        <taxon>Metazoa</taxon>
        <taxon>Spiralia</taxon>
        <taxon>Gnathifera</taxon>
        <taxon>Rotifera</taxon>
        <taxon>Eurotatoria</taxon>
        <taxon>Bdelloidea</taxon>
        <taxon>Philodinida</taxon>
        <taxon>Philodinidae</taxon>
        <taxon>Rotaria</taxon>
    </lineage>
</organism>
<evidence type="ECO:0000259" key="1">
    <source>
        <dbReference type="PROSITE" id="PS50878"/>
    </source>
</evidence>
<protein>
    <recommendedName>
        <fullName evidence="1">Reverse transcriptase domain-containing protein</fullName>
    </recommendedName>
</protein>
<dbReference type="Proteomes" id="UP000663842">
    <property type="component" value="Unassembled WGS sequence"/>
</dbReference>
<evidence type="ECO:0000313" key="3">
    <source>
        <dbReference type="EMBL" id="CAF4188390.1"/>
    </source>
</evidence>
<proteinExistence type="predicted"/>
<evidence type="ECO:0000313" key="5">
    <source>
        <dbReference type="EMBL" id="CAF4459078.1"/>
    </source>
</evidence>
<dbReference type="AlphaFoldDB" id="A0A820G439"/>
<feature type="domain" description="Reverse transcriptase" evidence="1">
    <location>
        <begin position="1"/>
        <end position="168"/>
    </location>
</feature>
<gene>
    <name evidence="2" type="ORF">BYL167_LOCUS21170</name>
    <name evidence="5" type="ORF">GIL414_LOCUS32785</name>
    <name evidence="4" type="ORF">OVN521_LOCUS30110</name>
    <name evidence="3" type="ORF">UXM345_LOCUS27280</name>
</gene>
<dbReference type="EMBL" id="CAJOBJ010070731">
    <property type="protein sequence ID" value="CAF4459078.1"/>
    <property type="molecule type" value="Genomic_DNA"/>
</dbReference>
<evidence type="ECO:0000313" key="4">
    <source>
        <dbReference type="EMBL" id="CAF4271401.1"/>
    </source>
</evidence>
<keyword evidence="6" id="KW-1185">Reference proteome</keyword>
<dbReference type="InterPro" id="IPR000477">
    <property type="entry name" value="RT_dom"/>
</dbReference>
<accession>A0A820G439</accession>
<dbReference type="EMBL" id="CAJOBH010009555">
    <property type="protein sequence ID" value="CAF4143961.1"/>
    <property type="molecule type" value="Genomic_DNA"/>
</dbReference>
<name>A0A820G439_9BILA</name>
<dbReference type="Proteomes" id="UP000681967">
    <property type="component" value="Unassembled WGS sequence"/>
</dbReference>
<dbReference type="EMBL" id="CAJOBG010009681">
    <property type="protein sequence ID" value="CAF4271401.1"/>
    <property type="molecule type" value="Genomic_DNA"/>
</dbReference>
<reference evidence="4" key="1">
    <citation type="submission" date="2021-02" db="EMBL/GenBank/DDBJ databases">
        <authorList>
            <person name="Nowell W R."/>
        </authorList>
    </citation>
    <scope>NUCLEOTIDE SEQUENCE</scope>
</reference>
<dbReference type="PROSITE" id="PS50878">
    <property type="entry name" value="RT_POL"/>
    <property type="match status" value="1"/>
</dbReference>